<keyword evidence="3" id="KW-0805">Transcription regulation</keyword>
<reference evidence="10 11" key="1">
    <citation type="journal article" date="2005" name="DNA Res.">
        <title>Complete genome sequence of the facultative anaerobic magnetotactic bacterium Magnetospirillum sp. strain AMB-1.</title>
        <authorList>
            <person name="Matsunaga T."/>
            <person name="Okamura Y."/>
            <person name="Fukuda Y."/>
            <person name="Wahyudi A.T."/>
            <person name="Murase Y."/>
            <person name="Takeyama H."/>
        </authorList>
    </citation>
    <scope>NUCLEOTIDE SEQUENCE [LARGE SCALE GENOMIC DNA]</scope>
    <source>
        <strain evidence="11">ATCC 700264 / AMB-1</strain>
    </source>
</reference>
<dbReference type="InterPro" id="IPR016032">
    <property type="entry name" value="Sig_transdc_resp-reg_C-effctor"/>
</dbReference>
<gene>
    <name evidence="10" type="ordered locus">amb0848</name>
</gene>
<accession>Q2W923</accession>
<dbReference type="GO" id="GO:0000976">
    <property type="term" value="F:transcription cis-regulatory region binding"/>
    <property type="evidence" value="ECO:0007669"/>
    <property type="project" value="TreeGrafter"/>
</dbReference>
<dbReference type="PANTHER" id="PTHR48111">
    <property type="entry name" value="REGULATOR OF RPOS"/>
    <property type="match status" value="1"/>
</dbReference>
<evidence type="ECO:0000313" key="11">
    <source>
        <dbReference type="Proteomes" id="UP000007058"/>
    </source>
</evidence>
<evidence type="ECO:0000256" key="5">
    <source>
        <dbReference type="ARBA" id="ARBA00023163"/>
    </source>
</evidence>
<feature type="domain" description="OmpR/PhoB-type" evidence="9">
    <location>
        <begin position="167"/>
        <end position="269"/>
    </location>
</feature>
<dbReference type="InterPro" id="IPR011006">
    <property type="entry name" value="CheY-like_superfamily"/>
</dbReference>
<keyword evidence="2" id="KW-0902">Two-component regulatory system</keyword>
<proteinExistence type="predicted"/>
<feature type="modified residue" description="4-aspartylphosphate" evidence="6">
    <location>
        <position position="91"/>
    </location>
</feature>
<evidence type="ECO:0000259" key="9">
    <source>
        <dbReference type="PROSITE" id="PS51755"/>
    </source>
</evidence>
<dbReference type="KEGG" id="mag:amb0848"/>
<dbReference type="Pfam" id="PF00072">
    <property type="entry name" value="Response_reg"/>
    <property type="match status" value="1"/>
</dbReference>
<keyword evidence="1 6" id="KW-0597">Phosphoprotein</keyword>
<dbReference type="EMBL" id="AP007255">
    <property type="protein sequence ID" value="BAE49652.1"/>
    <property type="molecule type" value="Genomic_DNA"/>
</dbReference>
<dbReference type="SUPFAM" id="SSF52172">
    <property type="entry name" value="CheY-like"/>
    <property type="match status" value="1"/>
</dbReference>
<dbReference type="GO" id="GO:0005829">
    <property type="term" value="C:cytosol"/>
    <property type="evidence" value="ECO:0007669"/>
    <property type="project" value="TreeGrafter"/>
</dbReference>
<organism evidence="10 11">
    <name type="scientific">Paramagnetospirillum magneticum (strain ATCC 700264 / AMB-1)</name>
    <name type="common">Magnetospirillum magneticum</name>
    <dbReference type="NCBI Taxonomy" id="342108"/>
    <lineage>
        <taxon>Bacteria</taxon>
        <taxon>Pseudomonadati</taxon>
        <taxon>Pseudomonadota</taxon>
        <taxon>Alphaproteobacteria</taxon>
        <taxon>Rhodospirillales</taxon>
        <taxon>Magnetospirillaceae</taxon>
        <taxon>Paramagnetospirillum</taxon>
    </lineage>
</organism>
<dbReference type="Gene3D" id="3.40.50.2300">
    <property type="match status" value="1"/>
</dbReference>
<keyword evidence="4 7" id="KW-0238">DNA-binding</keyword>
<keyword evidence="11" id="KW-1185">Reference proteome</keyword>
<dbReference type="GO" id="GO:0006355">
    <property type="term" value="P:regulation of DNA-templated transcription"/>
    <property type="evidence" value="ECO:0007669"/>
    <property type="project" value="InterPro"/>
</dbReference>
<dbReference type="CDD" id="cd17574">
    <property type="entry name" value="REC_OmpR"/>
    <property type="match status" value="1"/>
</dbReference>
<evidence type="ECO:0000256" key="3">
    <source>
        <dbReference type="ARBA" id="ARBA00023015"/>
    </source>
</evidence>
<evidence type="ECO:0000256" key="6">
    <source>
        <dbReference type="PROSITE-ProRule" id="PRU00169"/>
    </source>
</evidence>
<name>Q2W923_PARM1</name>
<dbReference type="Gene3D" id="1.10.10.10">
    <property type="entry name" value="Winged helix-like DNA-binding domain superfamily/Winged helix DNA-binding domain"/>
    <property type="match status" value="1"/>
</dbReference>
<dbReference type="GO" id="GO:0032993">
    <property type="term" value="C:protein-DNA complex"/>
    <property type="evidence" value="ECO:0007669"/>
    <property type="project" value="TreeGrafter"/>
</dbReference>
<dbReference type="SMART" id="SM00862">
    <property type="entry name" value="Trans_reg_C"/>
    <property type="match status" value="1"/>
</dbReference>
<dbReference type="GO" id="GO:0000156">
    <property type="term" value="F:phosphorelay response regulator activity"/>
    <property type="evidence" value="ECO:0007669"/>
    <property type="project" value="TreeGrafter"/>
</dbReference>
<dbReference type="InterPro" id="IPR001789">
    <property type="entry name" value="Sig_transdc_resp-reg_receiver"/>
</dbReference>
<dbReference type="HOGENOM" id="CLU_000445_30_4_5"/>
<feature type="DNA-binding region" description="OmpR/PhoB-type" evidence="7">
    <location>
        <begin position="167"/>
        <end position="269"/>
    </location>
</feature>
<dbReference type="InterPro" id="IPR001867">
    <property type="entry name" value="OmpR/PhoB-type_DNA-bd"/>
</dbReference>
<dbReference type="STRING" id="342108.amb0848"/>
<evidence type="ECO:0000256" key="4">
    <source>
        <dbReference type="ARBA" id="ARBA00023125"/>
    </source>
</evidence>
<evidence type="ECO:0000256" key="7">
    <source>
        <dbReference type="PROSITE-ProRule" id="PRU01091"/>
    </source>
</evidence>
<dbReference type="InterPro" id="IPR036388">
    <property type="entry name" value="WH-like_DNA-bd_sf"/>
</dbReference>
<dbReference type="PANTHER" id="PTHR48111:SF4">
    <property type="entry name" value="DNA-BINDING DUAL TRANSCRIPTIONAL REGULATOR OMPR"/>
    <property type="match status" value="1"/>
</dbReference>
<evidence type="ECO:0000313" key="10">
    <source>
        <dbReference type="EMBL" id="BAE49652.1"/>
    </source>
</evidence>
<dbReference type="SMART" id="SM00448">
    <property type="entry name" value="REC"/>
    <property type="match status" value="1"/>
</dbReference>
<dbReference type="PROSITE" id="PS50110">
    <property type="entry name" value="RESPONSE_REGULATORY"/>
    <property type="match status" value="1"/>
</dbReference>
<dbReference type="SUPFAM" id="SSF46894">
    <property type="entry name" value="C-terminal effector domain of the bipartite response regulators"/>
    <property type="match status" value="1"/>
</dbReference>
<evidence type="ECO:0000256" key="1">
    <source>
        <dbReference type="ARBA" id="ARBA00022553"/>
    </source>
</evidence>
<evidence type="ECO:0000259" key="8">
    <source>
        <dbReference type="PROSITE" id="PS50110"/>
    </source>
</evidence>
<dbReference type="AlphaFoldDB" id="Q2W923"/>
<sequence length="279" mass="30235">MVAGWGRRTTKRANTYALDENFVKYGEIEAKIVSFRGGSMIKVMVVEDDPDLCGSICRYLSLVGMNVQRAGSGAEMDALLPDFSPDLLVLDVNLPGEDGFSIAARLRSASKVGIIMLTARGQLDDRVLGLTAGADAYLVKPVQFRELEAVIHSLTRRLSEPPAEEKRETREDGNQTWGFDAASWSLITPNGHRVPLTNAEYRVLQTLTQEPGASVARDDIAAALGKSVGGYDDRSIDAVMARLRRKVNAATGENLPVRAVRSVGYVFAAPVEARARQAG</sequence>
<dbReference type="InterPro" id="IPR039420">
    <property type="entry name" value="WalR-like"/>
</dbReference>
<dbReference type="PROSITE" id="PS51755">
    <property type="entry name" value="OMPR_PHOB"/>
    <property type="match status" value="1"/>
</dbReference>
<evidence type="ECO:0000256" key="2">
    <source>
        <dbReference type="ARBA" id="ARBA00023012"/>
    </source>
</evidence>
<feature type="domain" description="Response regulatory" evidence="8">
    <location>
        <begin position="42"/>
        <end position="155"/>
    </location>
</feature>
<dbReference type="Proteomes" id="UP000007058">
    <property type="component" value="Chromosome"/>
</dbReference>
<dbReference type="CDD" id="cd00383">
    <property type="entry name" value="trans_reg_C"/>
    <property type="match status" value="1"/>
</dbReference>
<keyword evidence="5" id="KW-0804">Transcription</keyword>
<protein>
    <submittedName>
        <fullName evidence="10">Response regulator</fullName>
    </submittedName>
</protein>
<dbReference type="Pfam" id="PF00486">
    <property type="entry name" value="Trans_reg_C"/>
    <property type="match status" value="1"/>
</dbReference>